<protein>
    <submittedName>
        <fullName evidence="1">Uncharacterized protein</fullName>
    </submittedName>
</protein>
<evidence type="ECO:0000313" key="1">
    <source>
        <dbReference type="EMBL" id="MBO0360450.1"/>
    </source>
</evidence>
<name>A0A939EZP1_9BACT</name>
<reference evidence="1" key="1">
    <citation type="submission" date="2021-03" db="EMBL/GenBank/DDBJ databases">
        <authorList>
            <person name="Kim M.K."/>
        </authorList>
    </citation>
    <scope>NUCLEOTIDE SEQUENCE</scope>
    <source>
        <strain evidence="1">BT186</strain>
    </source>
</reference>
<evidence type="ECO:0000313" key="2">
    <source>
        <dbReference type="Proteomes" id="UP000664144"/>
    </source>
</evidence>
<dbReference type="RefSeq" id="WP_206986374.1">
    <property type="nucleotide sequence ID" value="NZ_JAFLQZ010000019.1"/>
</dbReference>
<sequence>MLTAIPNPDDYKNVGIECLVQAYKSIFSVDNGEMRHGVERGQIWKYNEIVLRTSIVLIHQGIELLLKSEVAKKSPLLLIDQRRGEWKTLPNSGDESFTDLYTIGGNDLLRTFYACIPANSISEDFITHFEDVRVKRNKIVHSIGGEEISPEDVLKLILWTFTFLLGPDSFWESVLDKFYNHPGHEVGDEELEFEEIQQYIHLVYLEGILGKGELNNHFKVDLKARRYYCPTCTAGGGVLVKGDDSVEEYPSGKWAFLSPNAPDSTGLECLVCRESFDIERKDCNPTEGEPCKGNVIYLDEPGETDEDTGEVYEEDSFICLTCMRDQHKDKHQVAIE</sequence>
<accession>A0A939EZP1</accession>
<dbReference type="EMBL" id="JAFLQZ010000019">
    <property type="protein sequence ID" value="MBO0360450.1"/>
    <property type="molecule type" value="Genomic_DNA"/>
</dbReference>
<gene>
    <name evidence="1" type="ORF">J0X19_20985</name>
</gene>
<dbReference type="Proteomes" id="UP000664144">
    <property type="component" value="Unassembled WGS sequence"/>
</dbReference>
<comment type="caution">
    <text evidence="1">The sequence shown here is derived from an EMBL/GenBank/DDBJ whole genome shotgun (WGS) entry which is preliminary data.</text>
</comment>
<organism evidence="1 2">
    <name type="scientific">Hymenobacter telluris</name>
    <dbReference type="NCBI Taxonomy" id="2816474"/>
    <lineage>
        <taxon>Bacteria</taxon>
        <taxon>Pseudomonadati</taxon>
        <taxon>Bacteroidota</taxon>
        <taxon>Cytophagia</taxon>
        <taxon>Cytophagales</taxon>
        <taxon>Hymenobacteraceae</taxon>
        <taxon>Hymenobacter</taxon>
    </lineage>
</organism>
<proteinExistence type="predicted"/>
<keyword evidence="2" id="KW-1185">Reference proteome</keyword>
<dbReference type="AlphaFoldDB" id="A0A939EZP1"/>